<dbReference type="SMART" id="SM00967">
    <property type="entry name" value="SpoU_sub_bind"/>
    <property type="match status" value="1"/>
</dbReference>
<accession>A0A1I2IHP8</accession>
<dbReference type="InterPro" id="IPR004441">
    <property type="entry name" value="rRNA_MeTrfase_TrmH"/>
</dbReference>
<keyword evidence="5" id="KW-1185">Reference proteome</keyword>
<dbReference type="RefSeq" id="WP_093920190.1">
    <property type="nucleotide sequence ID" value="NZ_FONW01000006.1"/>
</dbReference>
<dbReference type="Gene3D" id="3.30.1330.30">
    <property type="match status" value="1"/>
</dbReference>
<evidence type="ECO:0000313" key="5">
    <source>
        <dbReference type="Proteomes" id="UP000198964"/>
    </source>
</evidence>
<dbReference type="InterPro" id="IPR029028">
    <property type="entry name" value="Alpha/beta_knot_MTases"/>
</dbReference>
<evidence type="ECO:0000313" key="4">
    <source>
        <dbReference type="EMBL" id="SFF41922.1"/>
    </source>
</evidence>
<dbReference type="CDD" id="cd18103">
    <property type="entry name" value="SpoU-like_RlmB"/>
    <property type="match status" value="1"/>
</dbReference>
<sequence>MERRRPQKNTDDFIFGIRAVIEAIDSGKEIDKILIKKGLGGELFKELFEKIRALNVPFQYVPMEKINRITRKNHQGVLAFISPVTFYDVENFLPSVFEAGKTPLLLVLDQVTDVRNFGAIVRTAECAGVDAILIPEKGAARINADAVKTSAGALHLLPICRTKDLKKSVIYLKESGLKIAAATEKASYSYTQADLSGPTAIVMGSEEKGIEPAILRLADEQLQIPILGKIESLNVSVAAGLLVYEAVRQRVLNP</sequence>
<dbReference type="AlphaFoldDB" id="A0A1I2IHP8"/>
<dbReference type="GO" id="GO:0005829">
    <property type="term" value="C:cytosol"/>
    <property type="evidence" value="ECO:0007669"/>
    <property type="project" value="TreeGrafter"/>
</dbReference>
<dbReference type="GO" id="GO:0032259">
    <property type="term" value="P:methylation"/>
    <property type="evidence" value="ECO:0007669"/>
    <property type="project" value="UniProtKB-KW"/>
</dbReference>
<feature type="domain" description="RNA 2-O ribose methyltransferase substrate binding" evidence="3">
    <location>
        <begin position="13"/>
        <end position="87"/>
    </location>
</feature>
<dbReference type="Pfam" id="PF08032">
    <property type="entry name" value="SpoU_sub_bind"/>
    <property type="match status" value="1"/>
</dbReference>
<organism evidence="4 5">
    <name type="scientific">Sunxiuqinia elliptica</name>
    <dbReference type="NCBI Taxonomy" id="655355"/>
    <lineage>
        <taxon>Bacteria</taxon>
        <taxon>Pseudomonadati</taxon>
        <taxon>Bacteroidota</taxon>
        <taxon>Bacteroidia</taxon>
        <taxon>Marinilabiliales</taxon>
        <taxon>Prolixibacteraceae</taxon>
        <taxon>Sunxiuqinia</taxon>
    </lineage>
</organism>
<dbReference type="GO" id="GO:0008173">
    <property type="term" value="F:RNA methyltransferase activity"/>
    <property type="evidence" value="ECO:0007669"/>
    <property type="project" value="InterPro"/>
</dbReference>
<name>A0A1I2IHP8_9BACT</name>
<dbReference type="InterPro" id="IPR013123">
    <property type="entry name" value="SpoU_subst-bd"/>
</dbReference>
<dbReference type="SUPFAM" id="SSF75217">
    <property type="entry name" value="alpha/beta knot"/>
    <property type="match status" value="1"/>
</dbReference>
<evidence type="ECO:0000259" key="3">
    <source>
        <dbReference type="SMART" id="SM00967"/>
    </source>
</evidence>
<dbReference type="PANTHER" id="PTHR46429:SF1">
    <property type="entry name" value="23S RRNA (GUANOSINE-2'-O-)-METHYLTRANSFERASE RLMB"/>
    <property type="match status" value="1"/>
</dbReference>
<dbReference type="STRING" id="655355.SAMN05216283_10655"/>
<dbReference type="InterPro" id="IPR029026">
    <property type="entry name" value="tRNA_m1G_MTases_N"/>
</dbReference>
<dbReference type="Gene3D" id="3.40.1280.10">
    <property type="match status" value="1"/>
</dbReference>
<dbReference type="Proteomes" id="UP000198964">
    <property type="component" value="Unassembled WGS sequence"/>
</dbReference>
<dbReference type="EMBL" id="FONW01000006">
    <property type="protein sequence ID" value="SFF41922.1"/>
    <property type="molecule type" value="Genomic_DNA"/>
</dbReference>
<dbReference type="Pfam" id="PF00588">
    <property type="entry name" value="SpoU_methylase"/>
    <property type="match status" value="1"/>
</dbReference>
<protein>
    <submittedName>
        <fullName evidence="4">23S rRNA (Guanosine2251-2'-O)-methyltransferase</fullName>
    </submittedName>
</protein>
<dbReference type="GO" id="GO:0006396">
    <property type="term" value="P:RNA processing"/>
    <property type="evidence" value="ECO:0007669"/>
    <property type="project" value="InterPro"/>
</dbReference>
<dbReference type="InterPro" id="IPR001537">
    <property type="entry name" value="SpoU_MeTrfase"/>
</dbReference>
<evidence type="ECO:0000256" key="2">
    <source>
        <dbReference type="ARBA" id="ARBA00022679"/>
    </source>
</evidence>
<dbReference type="GO" id="GO:0003723">
    <property type="term" value="F:RNA binding"/>
    <property type="evidence" value="ECO:0007669"/>
    <property type="project" value="InterPro"/>
</dbReference>
<gene>
    <name evidence="4" type="ORF">SAMN05216283_10655</name>
</gene>
<dbReference type="InterPro" id="IPR029064">
    <property type="entry name" value="Ribosomal_eL30-like_sf"/>
</dbReference>
<dbReference type="SUPFAM" id="SSF55315">
    <property type="entry name" value="L30e-like"/>
    <property type="match status" value="1"/>
</dbReference>
<proteinExistence type="predicted"/>
<dbReference type="PANTHER" id="PTHR46429">
    <property type="entry name" value="23S RRNA (GUANOSINE-2'-O-)-METHYLTRANSFERASE RLMB"/>
    <property type="match status" value="1"/>
</dbReference>
<keyword evidence="1 4" id="KW-0489">Methyltransferase</keyword>
<keyword evidence="2 4" id="KW-0808">Transferase</keyword>
<evidence type="ECO:0000256" key="1">
    <source>
        <dbReference type="ARBA" id="ARBA00022603"/>
    </source>
</evidence>
<reference evidence="4 5" key="1">
    <citation type="submission" date="2016-10" db="EMBL/GenBank/DDBJ databases">
        <authorList>
            <person name="de Groot N.N."/>
        </authorList>
    </citation>
    <scope>NUCLEOTIDE SEQUENCE [LARGE SCALE GENOMIC DNA]</scope>
    <source>
        <strain evidence="4 5">CGMCC 1.9156</strain>
    </source>
</reference>
<dbReference type="NCBIfam" id="TIGR00186">
    <property type="entry name" value="rRNA_methyl_3"/>
    <property type="match status" value="1"/>
</dbReference>